<dbReference type="PANTHER" id="PTHR39193">
    <property type="entry name" value="5-DEOXY-GLUCURONATE ISOMERASE"/>
    <property type="match status" value="1"/>
</dbReference>
<proteinExistence type="predicted"/>
<comment type="caution">
    <text evidence="1">The sequence shown here is derived from an EMBL/GenBank/DDBJ whole genome shotgun (WGS) entry which is preliminary data.</text>
</comment>
<dbReference type="InterPro" id="IPR011051">
    <property type="entry name" value="RmlC_Cupin_sf"/>
</dbReference>
<dbReference type="PIRSF" id="PIRSF036628">
    <property type="entry name" value="IolB"/>
    <property type="match status" value="1"/>
</dbReference>
<keyword evidence="1" id="KW-0413">Isomerase</keyword>
<dbReference type="EMBL" id="MBQD01000022">
    <property type="protein sequence ID" value="OCL33405.1"/>
    <property type="molecule type" value="Genomic_DNA"/>
</dbReference>
<sequence>MTDHVLPAGTTGAAPLTVDVTPQSAAWTYSGLQIATLGAGESYTFATGDAEYLVLPLEGAATVSVKDGDQFELTGRSTIFGEVTDYLYLPRGVEATVTSVAGGRYALPNAVASETLEPRYCPADEAIVGLRGAGVMSRQVTNYAIGNPLHTDRLLVCEVITPGGNWSSYPPHKHDEMSETERELEEIYYFEIKGDEHGPGMAFHSTYGTPERPIDVALRVSTGDTALVPHGWHGPCVAAPGYDLYYLNVMAGPGGSEWLSVDDPCYGWLRQTWDDTDVDPRLPYATTRHDA</sequence>
<dbReference type="InterPro" id="IPR021120">
    <property type="entry name" value="KduI/IolB_isomerase"/>
</dbReference>
<dbReference type="Proteomes" id="UP000093501">
    <property type="component" value="Unassembled WGS sequence"/>
</dbReference>
<gene>
    <name evidence="1" type="ORF">BCR15_06185</name>
</gene>
<dbReference type="RefSeq" id="WP_068751970.1">
    <property type="nucleotide sequence ID" value="NZ_LR214441.1"/>
</dbReference>
<dbReference type="InterPro" id="IPR014710">
    <property type="entry name" value="RmlC-like_jellyroll"/>
</dbReference>
<dbReference type="Gene3D" id="2.60.120.10">
    <property type="entry name" value="Jelly Rolls"/>
    <property type="match status" value="2"/>
</dbReference>
<evidence type="ECO:0000313" key="2">
    <source>
        <dbReference type="Proteomes" id="UP000093501"/>
    </source>
</evidence>
<dbReference type="PANTHER" id="PTHR39193:SF1">
    <property type="entry name" value="5-DEOXY-GLUCURONATE ISOMERASE"/>
    <property type="match status" value="1"/>
</dbReference>
<evidence type="ECO:0000313" key="1">
    <source>
        <dbReference type="EMBL" id="OCL33405.1"/>
    </source>
</evidence>
<dbReference type="Pfam" id="PF04962">
    <property type="entry name" value="KduI"/>
    <property type="match status" value="1"/>
</dbReference>
<dbReference type="InterPro" id="IPR024203">
    <property type="entry name" value="Deoxy-glucuronate_isom_IolB"/>
</dbReference>
<name>A0A1C0ALM9_9ACTN</name>
<reference evidence="2" key="1">
    <citation type="submission" date="2016-07" db="EMBL/GenBank/DDBJ databases">
        <authorList>
            <person name="Florea S."/>
            <person name="Webb J.S."/>
            <person name="Jaromczyk J."/>
            <person name="Schardl C.L."/>
        </authorList>
    </citation>
    <scope>NUCLEOTIDE SEQUENCE [LARGE SCALE GENOMIC DNA]</scope>
    <source>
        <strain evidence="2">IPBSL-7</strain>
    </source>
</reference>
<protein>
    <submittedName>
        <fullName evidence="1">5-deoxy-glucuronate isomerase</fullName>
    </submittedName>
</protein>
<dbReference type="AlphaFoldDB" id="A0A1C0ALM9"/>
<accession>A0A1C0ALM9</accession>
<organism evidence="1 2">
    <name type="scientific">Tessaracoccus lapidicaptus</name>
    <dbReference type="NCBI Taxonomy" id="1427523"/>
    <lineage>
        <taxon>Bacteria</taxon>
        <taxon>Bacillati</taxon>
        <taxon>Actinomycetota</taxon>
        <taxon>Actinomycetes</taxon>
        <taxon>Propionibacteriales</taxon>
        <taxon>Propionibacteriaceae</taxon>
        <taxon>Tessaracoccus</taxon>
    </lineage>
</organism>
<dbReference type="GO" id="GO:0019310">
    <property type="term" value="P:inositol catabolic process"/>
    <property type="evidence" value="ECO:0007669"/>
    <property type="project" value="InterPro"/>
</dbReference>
<keyword evidence="2" id="KW-1185">Reference proteome</keyword>
<dbReference type="GO" id="GO:0008880">
    <property type="term" value="F:glucuronate isomerase activity"/>
    <property type="evidence" value="ECO:0007669"/>
    <property type="project" value="InterPro"/>
</dbReference>
<dbReference type="NCBIfam" id="TIGR04378">
    <property type="entry name" value="myo_inos_iolB"/>
    <property type="match status" value="1"/>
</dbReference>
<dbReference type="SUPFAM" id="SSF51182">
    <property type="entry name" value="RmlC-like cupins"/>
    <property type="match status" value="1"/>
</dbReference>